<comment type="caution">
    <text evidence="3">The sequence shown here is derived from an EMBL/GenBank/DDBJ whole genome shotgun (WGS) entry which is preliminary data.</text>
</comment>
<evidence type="ECO:0000313" key="3">
    <source>
        <dbReference type="EMBL" id="KAJ1969165.1"/>
    </source>
</evidence>
<sequence>MDPLAEYKLTFASDFPGEATKGRLFELTPELEKWLTQSADIQTDEEPVLELRGLPDDQAVLCTADTSYELRQINTSNSVLVVKMPSGSHNSLDSKLTVVDSLASHVELRAFTPRTHQILELLESTRYRGAEYETLVLEGQTLYTWEQLCTRVQLSNRELKEALFHNQAVLLDGYYRLLDPEYLLSVLQLIFTTVILEDLQVDRIPVRVCVQSLAEHGIPEGVIVQTLRSFSTDSSPRFDVDLDQVVAMDHAQVSRFYALQLLTADKTQRWEKSRFEQVWREAVPEVIDIRWENLKGCVLEEVGVYDQLPYLRYCPAESMHRDAPKCFQQLFQLKDRWGLEEMIPFIEHLAETRKRLDALILKYCRTSKANGQTVYSSRARTY</sequence>
<keyword evidence="4" id="KW-1185">Reference proteome</keyword>
<evidence type="ECO:0000256" key="2">
    <source>
        <dbReference type="ARBA" id="ARBA00022705"/>
    </source>
</evidence>
<dbReference type="GO" id="GO:0000775">
    <property type="term" value="C:chromosome, centromeric region"/>
    <property type="evidence" value="ECO:0007669"/>
    <property type="project" value="TreeGrafter"/>
</dbReference>
<evidence type="ECO:0000313" key="4">
    <source>
        <dbReference type="Proteomes" id="UP001150925"/>
    </source>
</evidence>
<dbReference type="Proteomes" id="UP001150925">
    <property type="component" value="Unassembled WGS sequence"/>
</dbReference>
<dbReference type="InterPro" id="IPR019128">
    <property type="entry name" value="Dcc1"/>
</dbReference>
<dbReference type="OrthoDB" id="276989at2759"/>
<dbReference type="PANTHER" id="PTHR13395:SF6">
    <property type="entry name" value="SISTER CHROMATID COHESION PROTEIN DCC1"/>
    <property type="match status" value="1"/>
</dbReference>
<dbReference type="GO" id="GO:0031390">
    <property type="term" value="C:Ctf18 RFC-like complex"/>
    <property type="evidence" value="ECO:0007669"/>
    <property type="project" value="InterPro"/>
</dbReference>
<dbReference type="EMBL" id="JANBPY010000087">
    <property type="protein sequence ID" value="KAJ1969165.1"/>
    <property type="molecule type" value="Genomic_DNA"/>
</dbReference>
<proteinExistence type="inferred from homology"/>
<reference evidence="3" key="1">
    <citation type="submission" date="2022-07" db="EMBL/GenBank/DDBJ databases">
        <title>Phylogenomic reconstructions and comparative analyses of Kickxellomycotina fungi.</title>
        <authorList>
            <person name="Reynolds N.K."/>
            <person name="Stajich J.E."/>
            <person name="Barry K."/>
            <person name="Grigoriev I.V."/>
            <person name="Crous P."/>
            <person name="Smith M.E."/>
        </authorList>
    </citation>
    <scope>NUCLEOTIDE SEQUENCE</scope>
    <source>
        <strain evidence="3">RSA 1196</strain>
    </source>
</reference>
<comment type="similarity">
    <text evidence="1">Belongs to the DCC1 family.</text>
</comment>
<dbReference type="GO" id="GO:0034088">
    <property type="term" value="P:maintenance of mitotic sister chromatid cohesion"/>
    <property type="evidence" value="ECO:0007669"/>
    <property type="project" value="TreeGrafter"/>
</dbReference>
<dbReference type="AlphaFoldDB" id="A0A9W8AWC6"/>
<dbReference type="GO" id="GO:0000785">
    <property type="term" value="C:chromatin"/>
    <property type="evidence" value="ECO:0007669"/>
    <property type="project" value="TreeGrafter"/>
</dbReference>
<accession>A0A9W8AWC6</accession>
<gene>
    <name evidence="3" type="primary">DCC1</name>
    <name evidence="3" type="ORF">IWQ62_000796</name>
</gene>
<evidence type="ECO:0000256" key="1">
    <source>
        <dbReference type="ARBA" id="ARBA00007017"/>
    </source>
</evidence>
<dbReference type="PANTHER" id="PTHR13395">
    <property type="entry name" value="SISTER CHROMATID COHESION PROTEIN DCC1-RELATED"/>
    <property type="match status" value="1"/>
</dbReference>
<dbReference type="Pfam" id="PF09724">
    <property type="entry name" value="Dcc1"/>
    <property type="match status" value="1"/>
</dbReference>
<keyword evidence="2" id="KW-0235">DNA replication</keyword>
<name>A0A9W8AWC6_9FUNG</name>
<organism evidence="3 4">
    <name type="scientific">Dispira parvispora</name>
    <dbReference type="NCBI Taxonomy" id="1520584"/>
    <lineage>
        <taxon>Eukaryota</taxon>
        <taxon>Fungi</taxon>
        <taxon>Fungi incertae sedis</taxon>
        <taxon>Zoopagomycota</taxon>
        <taxon>Kickxellomycotina</taxon>
        <taxon>Dimargaritomycetes</taxon>
        <taxon>Dimargaritales</taxon>
        <taxon>Dimargaritaceae</taxon>
        <taxon>Dispira</taxon>
    </lineage>
</organism>
<dbReference type="GO" id="GO:0006260">
    <property type="term" value="P:DNA replication"/>
    <property type="evidence" value="ECO:0007669"/>
    <property type="project" value="UniProtKB-KW"/>
</dbReference>
<protein>
    <submittedName>
        <fullName evidence="3">Ctf8p and Ctf18p associating protein</fullName>
    </submittedName>
</protein>